<dbReference type="EMBL" id="JAHQIW010007205">
    <property type="protein sequence ID" value="KAJ1372945.1"/>
    <property type="molecule type" value="Genomic_DNA"/>
</dbReference>
<dbReference type="AlphaFoldDB" id="A0AAD5RBA1"/>
<comment type="caution">
    <text evidence="1">The sequence shown here is derived from an EMBL/GenBank/DDBJ whole genome shotgun (WGS) entry which is preliminary data.</text>
</comment>
<evidence type="ECO:0000313" key="1">
    <source>
        <dbReference type="EMBL" id="KAJ1372945.1"/>
    </source>
</evidence>
<accession>A0AAD5RBA1</accession>
<sequence length="67" mass="7570">MDHDPLAAFLRYFEQEAQKINSAKVAAPAIVDSEVQKVNSKENQPAAVDEPEPHFQEFQHLPRLVTV</sequence>
<reference evidence="1" key="1">
    <citation type="submission" date="2021-06" db="EMBL/GenBank/DDBJ databases">
        <title>Parelaphostrongylus tenuis whole genome reference sequence.</title>
        <authorList>
            <person name="Garwood T.J."/>
            <person name="Larsen P.A."/>
            <person name="Fountain-Jones N.M."/>
            <person name="Garbe J.R."/>
            <person name="Macchietto M.G."/>
            <person name="Kania S.A."/>
            <person name="Gerhold R.W."/>
            <person name="Richards J.E."/>
            <person name="Wolf T.M."/>
        </authorList>
    </citation>
    <scope>NUCLEOTIDE SEQUENCE</scope>
    <source>
        <strain evidence="1">MNPRO001-30</strain>
        <tissue evidence="1">Meninges</tissue>
    </source>
</reference>
<name>A0AAD5RBA1_PARTN</name>
<organism evidence="1 2">
    <name type="scientific">Parelaphostrongylus tenuis</name>
    <name type="common">Meningeal worm</name>
    <dbReference type="NCBI Taxonomy" id="148309"/>
    <lineage>
        <taxon>Eukaryota</taxon>
        <taxon>Metazoa</taxon>
        <taxon>Ecdysozoa</taxon>
        <taxon>Nematoda</taxon>
        <taxon>Chromadorea</taxon>
        <taxon>Rhabditida</taxon>
        <taxon>Rhabditina</taxon>
        <taxon>Rhabditomorpha</taxon>
        <taxon>Strongyloidea</taxon>
        <taxon>Metastrongylidae</taxon>
        <taxon>Parelaphostrongylus</taxon>
    </lineage>
</organism>
<dbReference type="Proteomes" id="UP001196413">
    <property type="component" value="Unassembled WGS sequence"/>
</dbReference>
<keyword evidence="2" id="KW-1185">Reference proteome</keyword>
<protein>
    <submittedName>
        <fullName evidence="1">Uncharacterized protein</fullName>
    </submittedName>
</protein>
<evidence type="ECO:0000313" key="2">
    <source>
        <dbReference type="Proteomes" id="UP001196413"/>
    </source>
</evidence>
<gene>
    <name evidence="1" type="ORF">KIN20_035257</name>
</gene>
<proteinExistence type="predicted"/>